<comment type="caution">
    <text evidence="2">The sequence shown here is derived from an EMBL/GenBank/DDBJ whole genome shotgun (WGS) entry which is preliminary data.</text>
</comment>
<dbReference type="Proteomes" id="UP000324222">
    <property type="component" value="Unassembled WGS sequence"/>
</dbReference>
<accession>A0A5B7G1S3</accession>
<protein>
    <submittedName>
        <fullName evidence="2">Uncharacterized protein</fullName>
    </submittedName>
</protein>
<reference evidence="2 3" key="1">
    <citation type="submission" date="2019-05" db="EMBL/GenBank/DDBJ databases">
        <title>Another draft genome of Portunus trituberculatus and its Hox gene families provides insights of decapod evolution.</title>
        <authorList>
            <person name="Jeong J.-H."/>
            <person name="Song I."/>
            <person name="Kim S."/>
            <person name="Choi T."/>
            <person name="Kim D."/>
            <person name="Ryu S."/>
            <person name="Kim W."/>
        </authorList>
    </citation>
    <scope>NUCLEOTIDE SEQUENCE [LARGE SCALE GENOMIC DNA]</scope>
    <source>
        <tissue evidence="2">Muscle</tissue>
    </source>
</reference>
<evidence type="ECO:0000313" key="2">
    <source>
        <dbReference type="EMBL" id="MPC54000.1"/>
    </source>
</evidence>
<feature type="region of interest" description="Disordered" evidence="1">
    <location>
        <begin position="1"/>
        <end position="44"/>
    </location>
</feature>
<keyword evidence="3" id="KW-1185">Reference proteome</keyword>
<feature type="compositionally biased region" description="Gly residues" evidence="1">
    <location>
        <begin position="27"/>
        <end position="36"/>
    </location>
</feature>
<dbReference type="EMBL" id="VSRR010012037">
    <property type="protein sequence ID" value="MPC54000.1"/>
    <property type="molecule type" value="Genomic_DNA"/>
</dbReference>
<gene>
    <name evidence="2" type="ORF">E2C01_047906</name>
</gene>
<evidence type="ECO:0000256" key="1">
    <source>
        <dbReference type="SAM" id="MobiDB-lite"/>
    </source>
</evidence>
<name>A0A5B7G1S3_PORTR</name>
<evidence type="ECO:0000313" key="3">
    <source>
        <dbReference type="Proteomes" id="UP000324222"/>
    </source>
</evidence>
<proteinExistence type="predicted"/>
<sequence length="119" mass="12207">MSRRKAQPHYIEQQAAVPNAGSRRAGAGRGKSGPGAGLERDGNWWRGTGRIKRGSVIGEDGVVWELDRNWAGVGASVGAEAGARSGAGAGASAGAECPGYRLLWSGVVLCGMLLCVMVV</sequence>
<organism evidence="2 3">
    <name type="scientific">Portunus trituberculatus</name>
    <name type="common">Swimming crab</name>
    <name type="synonym">Neptunus trituberculatus</name>
    <dbReference type="NCBI Taxonomy" id="210409"/>
    <lineage>
        <taxon>Eukaryota</taxon>
        <taxon>Metazoa</taxon>
        <taxon>Ecdysozoa</taxon>
        <taxon>Arthropoda</taxon>
        <taxon>Crustacea</taxon>
        <taxon>Multicrustacea</taxon>
        <taxon>Malacostraca</taxon>
        <taxon>Eumalacostraca</taxon>
        <taxon>Eucarida</taxon>
        <taxon>Decapoda</taxon>
        <taxon>Pleocyemata</taxon>
        <taxon>Brachyura</taxon>
        <taxon>Eubrachyura</taxon>
        <taxon>Portunoidea</taxon>
        <taxon>Portunidae</taxon>
        <taxon>Portuninae</taxon>
        <taxon>Portunus</taxon>
    </lineage>
</organism>
<dbReference type="AlphaFoldDB" id="A0A5B7G1S3"/>